<name>A0A9W6V799_9PSEU</name>
<gene>
    <name evidence="1" type="ORF">Aglo03_19730</name>
</gene>
<sequence length="68" mass="7075">MAPEAYVVPSAHAGPSQTTRAAARWADACPVPATASVVTTVMAILATAAITTLWDLINLDGKDIFHIL</sequence>
<organism evidence="1 2">
    <name type="scientific">Actinokineospora globicatena</name>
    <dbReference type="NCBI Taxonomy" id="103729"/>
    <lineage>
        <taxon>Bacteria</taxon>
        <taxon>Bacillati</taxon>
        <taxon>Actinomycetota</taxon>
        <taxon>Actinomycetes</taxon>
        <taxon>Pseudonocardiales</taxon>
        <taxon>Pseudonocardiaceae</taxon>
        <taxon>Actinokineospora</taxon>
    </lineage>
</organism>
<comment type="caution">
    <text evidence="1">The sequence shown here is derived from an EMBL/GenBank/DDBJ whole genome shotgun (WGS) entry which is preliminary data.</text>
</comment>
<keyword evidence="2" id="KW-1185">Reference proteome</keyword>
<proteinExistence type="predicted"/>
<dbReference type="EMBL" id="BSSD01000002">
    <property type="protein sequence ID" value="GLW91157.1"/>
    <property type="molecule type" value="Genomic_DNA"/>
</dbReference>
<dbReference type="AlphaFoldDB" id="A0A9W6V799"/>
<dbReference type="Proteomes" id="UP001165042">
    <property type="component" value="Unassembled WGS sequence"/>
</dbReference>
<evidence type="ECO:0000313" key="1">
    <source>
        <dbReference type="EMBL" id="GLW91157.1"/>
    </source>
</evidence>
<protein>
    <submittedName>
        <fullName evidence="1">Uncharacterized protein</fullName>
    </submittedName>
</protein>
<accession>A0A9W6V799</accession>
<evidence type="ECO:0000313" key="2">
    <source>
        <dbReference type="Proteomes" id="UP001165042"/>
    </source>
</evidence>
<reference evidence="1" key="1">
    <citation type="submission" date="2023-02" db="EMBL/GenBank/DDBJ databases">
        <title>Actinokineospora globicatena NBRC 15670.</title>
        <authorList>
            <person name="Ichikawa N."/>
            <person name="Sato H."/>
            <person name="Tonouchi N."/>
        </authorList>
    </citation>
    <scope>NUCLEOTIDE SEQUENCE</scope>
    <source>
        <strain evidence="1">NBRC 15670</strain>
    </source>
</reference>